<organism evidence="2 3">
    <name type="scientific">Caballeronia pedi</name>
    <dbReference type="NCBI Taxonomy" id="1777141"/>
    <lineage>
        <taxon>Bacteria</taxon>
        <taxon>Pseudomonadati</taxon>
        <taxon>Pseudomonadota</taxon>
        <taxon>Betaproteobacteria</taxon>
        <taxon>Burkholderiales</taxon>
        <taxon>Burkholderiaceae</taxon>
        <taxon>Caballeronia</taxon>
    </lineage>
</organism>
<name>A0A158DER1_9BURK</name>
<keyword evidence="1" id="KW-0812">Transmembrane</keyword>
<gene>
    <name evidence="2" type="ORF">AWB80_06723</name>
</gene>
<dbReference type="RefSeq" id="WP_208635724.1">
    <property type="nucleotide sequence ID" value="NZ_FCOE02000036.1"/>
</dbReference>
<feature type="transmembrane region" description="Helical" evidence="1">
    <location>
        <begin position="41"/>
        <end position="62"/>
    </location>
</feature>
<keyword evidence="1" id="KW-1133">Transmembrane helix</keyword>
<accession>A0A158DER1</accession>
<protein>
    <submittedName>
        <fullName evidence="2">Uncharacterized protein</fullName>
    </submittedName>
</protein>
<dbReference type="Proteomes" id="UP000054911">
    <property type="component" value="Unassembled WGS sequence"/>
</dbReference>
<evidence type="ECO:0000313" key="3">
    <source>
        <dbReference type="Proteomes" id="UP000054911"/>
    </source>
</evidence>
<evidence type="ECO:0000256" key="1">
    <source>
        <dbReference type="SAM" id="Phobius"/>
    </source>
</evidence>
<keyword evidence="3" id="KW-1185">Reference proteome</keyword>
<dbReference type="AlphaFoldDB" id="A0A158DER1"/>
<evidence type="ECO:0000313" key="2">
    <source>
        <dbReference type="EMBL" id="SAK92746.1"/>
    </source>
</evidence>
<sequence>MPPECYPCPDTPVTYVPGPYTAAKKVGKESSFPHPKRFMPAAAQAIVLGTAVASALIGLIGLGPRTVCHIAPQNRLVQHEIAPARFAADGYIGSARASAFRFSRLFPLHTQRQRAALCRNSLVLNPRPKTNSLSERARSTPDVAYEGTRYCCALAIRLCRGRYEAFRLGKLFLWLLSLQQQRK</sequence>
<reference evidence="2" key="1">
    <citation type="submission" date="2016-01" db="EMBL/GenBank/DDBJ databases">
        <authorList>
            <person name="Peeters C."/>
        </authorList>
    </citation>
    <scope>NUCLEOTIDE SEQUENCE [LARGE SCALE GENOMIC DNA]</scope>
    <source>
        <strain evidence="2">LMG 29323</strain>
    </source>
</reference>
<keyword evidence="1" id="KW-0472">Membrane</keyword>
<dbReference type="EMBL" id="FCOE02000036">
    <property type="protein sequence ID" value="SAK92746.1"/>
    <property type="molecule type" value="Genomic_DNA"/>
</dbReference>
<comment type="caution">
    <text evidence="2">The sequence shown here is derived from an EMBL/GenBank/DDBJ whole genome shotgun (WGS) entry which is preliminary data.</text>
</comment>
<proteinExistence type="predicted"/>